<name>A0A381RX71_9ZZZZ</name>
<accession>A0A381RX71</accession>
<reference evidence="1" key="1">
    <citation type="submission" date="2018-05" db="EMBL/GenBank/DDBJ databases">
        <authorList>
            <person name="Lanie J.A."/>
            <person name="Ng W.-L."/>
            <person name="Kazmierczak K.M."/>
            <person name="Andrzejewski T.M."/>
            <person name="Davidsen T.M."/>
            <person name="Wayne K.J."/>
            <person name="Tettelin H."/>
            <person name="Glass J.I."/>
            <person name="Rusch D."/>
            <person name="Podicherti R."/>
            <person name="Tsui H.-C.T."/>
            <person name="Winkler M.E."/>
        </authorList>
    </citation>
    <scope>NUCLEOTIDE SEQUENCE</scope>
</reference>
<proteinExistence type="predicted"/>
<dbReference type="AlphaFoldDB" id="A0A381RX71"/>
<dbReference type="EMBL" id="UINC01002357">
    <property type="protein sequence ID" value="SUZ95814.1"/>
    <property type="molecule type" value="Genomic_DNA"/>
</dbReference>
<organism evidence="1">
    <name type="scientific">marine metagenome</name>
    <dbReference type="NCBI Taxonomy" id="408172"/>
    <lineage>
        <taxon>unclassified sequences</taxon>
        <taxon>metagenomes</taxon>
        <taxon>ecological metagenomes</taxon>
    </lineage>
</organism>
<gene>
    <name evidence="1" type="ORF">METZ01_LOCUS48668</name>
</gene>
<evidence type="ECO:0000313" key="1">
    <source>
        <dbReference type="EMBL" id="SUZ95814.1"/>
    </source>
</evidence>
<sequence>MLYDSLTVQEVVDSESSAEFLKEATKLATSRELENIAQRLEAKQELFAELLAPRRLAALAKADFVLLLSHVFSIRRKARKLLRLVGVEPFRQQTQELLYGKGDVADRFECFVTAFEGRLDERRAINLASELLHFHDPDQYCLWTNWVWDPATGSGALPMVVQEGVEIGGASTAERYCNVGAALLQVNEVGHARNISGNATGMLGTNLLLACVHAVYMYTVFRLKLSDEFNRILPELPELVERVLGVHKMEVAASG</sequence>
<protein>
    <submittedName>
        <fullName evidence="1">Uncharacterized protein</fullName>
    </submittedName>
</protein>